<evidence type="ECO:0000313" key="3">
    <source>
        <dbReference type="EMBL" id="WPK27267.1"/>
    </source>
</evidence>
<evidence type="ECO:0000256" key="2">
    <source>
        <dbReference type="SAM" id="Phobius"/>
    </source>
</evidence>
<dbReference type="Proteomes" id="UP001338582">
    <property type="component" value="Chromosome 6"/>
</dbReference>
<accession>A0AAX4HH46</accession>
<dbReference type="RefSeq" id="XP_062879645.1">
    <property type="nucleotide sequence ID" value="XM_063023575.1"/>
</dbReference>
<keyword evidence="2" id="KW-0812">Transmembrane</keyword>
<feature type="region of interest" description="Disordered" evidence="1">
    <location>
        <begin position="146"/>
        <end position="192"/>
    </location>
</feature>
<keyword evidence="4" id="KW-1185">Reference proteome</keyword>
<evidence type="ECO:0000313" key="4">
    <source>
        <dbReference type="Proteomes" id="UP001338582"/>
    </source>
</evidence>
<sequence length="192" mass="21047">MPVLPSHEMLSKRWYYSSNGWGSGARWAFFALFGVAFIIAIMSMIFVNRKRLRRGVAPIYGTSWITPPAYRANVNNNMPENNVPTYTAQANEADMGYYDQHGNFVQNPNVKSPEEAHVRQNNTGYSGATYGMNTYYMGGDAPVVNDANAGQYQRPEGPPGSPPTTSQATATNTGSSQPIYSAPNVPPPQQKS</sequence>
<feature type="transmembrane region" description="Helical" evidence="2">
    <location>
        <begin position="27"/>
        <end position="47"/>
    </location>
</feature>
<dbReference type="GeneID" id="88175707"/>
<dbReference type="KEGG" id="asau:88175707"/>
<dbReference type="PANTHER" id="PTHR28187:SF1">
    <property type="entry name" value="PROTEIN RCR1-RELATED"/>
    <property type="match status" value="1"/>
</dbReference>
<dbReference type="EMBL" id="CP138899">
    <property type="protein sequence ID" value="WPK27267.1"/>
    <property type="molecule type" value="Genomic_DNA"/>
</dbReference>
<dbReference type="AlphaFoldDB" id="A0AAX4HH46"/>
<evidence type="ECO:0000256" key="1">
    <source>
        <dbReference type="SAM" id="MobiDB-lite"/>
    </source>
</evidence>
<evidence type="ECO:0008006" key="5">
    <source>
        <dbReference type="Google" id="ProtNLM"/>
    </source>
</evidence>
<name>A0AAX4HH46_9ASCO</name>
<reference evidence="3 4" key="1">
    <citation type="submission" date="2023-10" db="EMBL/GenBank/DDBJ databases">
        <title>Draft Genome Sequence of Candida saopaulonensis from a very Premature Infant with Sepsis.</title>
        <authorList>
            <person name="Ning Y."/>
            <person name="Dai R."/>
            <person name="Xiao M."/>
            <person name="Xu Y."/>
            <person name="Yan Q."/>
            <person name="Zhang L."/>
        </authorList>
    </citation>
    <scope>NUCLEOTIDE SEQUENCE [LARGE SCALE GENOMIC DNA]</scope>
    <source>
        <strain evidence="3 4">19XY460</strain>
    </source>
</reference>
<gene>
    <name evidence="3" type="ORF">PUMCH_004647</name>
</gene>
<keyword evidence="2" id="KW-1133">Transmembrane helix</keyword>
<feature type="compositionally biased region" description="Low complexity" evidence="1">
    <location>
        <begin position="163"/>
        <end position="177"/>
    </location>
</feature>
<dbReference type="PANTHER" id="PTHR28187">
    <property type="entry name" value="PROTEIN RCR1-RELATED"/>
    <property type="match status" value="1"/>
</dbReference>
<keyword evidence="2" id="KW-0472">Membrane</keyword>
<organism evidence="3 4">
    <name type="scientific">Australozyma saopauloensis</name>
    <dbReference type="NCBI Taxonomy" id="291208"/>
    <lineage>
        <taxon>Eukaryota</taxon>
        <taxon>Fungi</taxon>
        <taxon>Dikarya</taxon>
        <taxon>Ascomycota</taxon>
        <taxon>Saccharomycotina</taxon>
        <taxon>Pichiomycetes</taxon>
        <taxon>Metschnikowiaceae</taxon>
        <taxon>Australozyma</taxon>
    </lineage>
</organism>
<proteinExistence type="predicted"/>
<dbReference type="GO" id="GO:0016192">
    <property type="term" value="P:vesicle-mediated transport"/>
    <property type="evidence" value="ECO:0007669"/>
    <property type="project" value="TreeGrafter"/>
</dbReference>
<dbReference type="InterPro" id="IPR020999">
    <property type="entry name" value="Chitin_synth_reg_RCR"/>
</dbReference>
<protein>
    <recommendedName>
        <fullName evidence="5">Protein RCR2</fullName>
    </recommendedName>
</protein>
<dbReference type="Pfam" id="PF12273">
    <property type="entry name" value="RCR"/>
    <property type="match status" value="1"/>
</dbReference>